<dbReference type="AlphaFoldDB" id="A0A7S4EMU6"/>
<dbReference type="Gene3D" id="2.40.160.200">
    <property type="entry name" value="LURP1-related"/>
    <property type="match status" value="1"/>
</dbReference>
<protein>
    <recommendedName>
        <fullName evidence="4">Tubby C-terminal domain-containing protein</fullName>
    </recommendedName>
</protein>
<comment type="similarity">
    <text evidence="1">Belongs to the LOR family.</text>
</comment>
<proteinExistence type="inferred from homology"/>
<evidence type="ECO:0008006" key="4">
    <source>
        <dbReference type="Google" id="ProtNLM"/>
    </source>
</evidence>
<dbReference type="EMBL" id="HBIX01023187">
    <property type="protein sequence ID" value="CAE0723322.1"/>
    <property type="molecule type" value="Transcribed_RNA"/>
</dbReference>
<dbReference type="SUPFAM" id="SSF54518">
    <property type="entry name" value="Tubby C-terminal domain-like"/>
    <property type="match status" value="1"/>
</dbReference>
<feature type="region of interest" description="Disordered" evidence="2">
    <location>
        <begin position="41"/>
        <end position="64"/>
    </location>
</feature>
<gene>
    <name evidence="3" type="ORF">PAUS00366_LOCUS16078</name>
</gene>
<organism evidence="3">
    <name type="scientific">Pseudo-nitzschia australis</name>
    <dbReference type="NCBI Taxonomy" id="44445"/>
    <lineage>
        <taxon>Eukaryota</taxon>
        <taxon>Sar</taxon>
        <taxon>Stramenopiles</taxon>
        <taxon>Ochrophyta</taxon>
        <taxon>Bacillariophyta</taxon>
        <taxon>Bacillariophyceae</taxon>
        <taxon>Bacillariophycidae</taxon>
        <taxon>Bacillariales</taxon>
        <taxon>Bacillariaceae</taxon>
        <taxon>Pseudo-nitzschia</taxon>
    </lineage>
</organism>
<sequence>MPLFKGRERREHRREEHAHAARTAVAVGGGIALGAAIANRRHHQREEHHNEAQASSSEEEDDGAPKTFCMREKLLAFGDSFTINRVTRRHQRGRPAYFANNKVLRMRETFHLQSSRNGSTLYTIQERKLRVRDSMAIEDADGQKIAEIKKKVIGIVRDNFVVKVKDDTNWHIHGSILEHNFTIKEGGEEIVKVHKNWIAPIRECYFIDIHGTDDVALALMVVIGLEAMTED</sequence>
<dbReference type="InterPro" id="IPR025659">
    <property type="entry name" value="Tubby-like_C"/>
</dbReference>
<evidence type="ECO:0000256" key="2">
    <source>
        <dbReference type="SAM" id="MobiDB-lite"/>
    </source>
</evidence>
<feature type="region of interest" description="Disordered" evidence="2">
    <location>
        <begin position="1"/>
        <end position="25"/>
    </location>
</feature>
<reference evidence="3" key="1">
    <citation type="submission" date="2021-01" db="EMBL/GenBank/DDBJ databases">
        <authorList>
            <person name="Corre E."/>
            <person name="Pelletier E."/>
            <person name="Niang G."/>
            <person name="Scheremetjew M."/>
            <person name="Finn R."/>
            <person name="Kale V."/>
            <person name="Holt S."/>
            <person name="Cochrane G."/>
            <person name="Meng A."/>
            <person name="Brown T."/>
            <person name="Cohen L."/>
        </authorList>
    </citation>
    <scope>NUCLEOTIDE SEQUENCE</scope>
    <source>
        <strain evidence="3">10249 10 AB</strain>
    </source>
</reference>
<feature type="compositionally biased region" description="Basic and acidic residues" evidence="2">
    <location>
        <begin position="1"/>
        <end position="19"/>
    </location>
</feature>
<evidence type="ECO:0000313" key="3">
    <source>
        <dbReference type="EMBL" id="CAE0723322.1"/>
    </source>
</evidence>
<dbReference type="InterPro" id="IPR038595">
    <property type="entry name" value="LOR_sf"/>
</dbReference>
<accession>A0A7S4EMU6</accession>
<dbReference type="InterPro" id="IPR007612">
    <property type="entry name" value="LOR"/>
</dbReference>
<name>A0A7S4EMU6_9STRA</name>
<dbReference type="Pfam" id="PF04525">
    <property type="entry name" value="LOR"/>
    <property type="match status" value="1"/>
</dbReference>
<evidence type="ECO:0000256" key="1">
    <source>
        <dbReference type="ARBA" id="ARBA00005437"/>
    </source>
</evidence>